<keyword evidence="1" id="KW-1133">Transmembrane helix</keyword>
<organism evidence="2 3">
    <name type="scientific">Rhododendron simsii</name>
    <name type="common">Sims's rhododendron</name>
    <dbReference type="NCBI Taxonomy" id="118357"/>
    <lineage>
        <taxon>Eukaryota</taxon>
        <taxon>Viridiplantae</taxon>
        <taxon>Streptophyta</taxon>
        <taxon>Embryophyta</taxon>
        <taxon>Tracheophyta</taxon>
        <taxon>Spermatophyta</taxon>
        <taxon>Magnoliopsida</taxon>
        <taxon>eudicotyledons</taxon>
        <taxon>Gunneridae</taxon>
        <taxon>Pentapetalae</taxon>
        <taxon>asterids</taxon>
        <taxon>Ericales</taxon>
        <taxon>Ericaceae</taxon>
        <taxon>Ericoideae</taxon>
        <taxon>Rhodoreae</taxon>
        <taxon>Rhododendron</taxon>
    </lineage>
</organism>
<dbReference type="Proteomes" id="UP000626092">
    <property type="component" value="Unassembled WGS sequence"/>
</dbReference>
<dbReference type="OrthoDB" id="911529at2759"/>
<feature type="transmembrane region" description="Helical" evidence="1">
    <location>
        <begin position="54"/>
        <end position="78"/>
    </location>
</feature>
<evidence type="ECO:0000313" key="3">
    <source>
        <dbReference type="Proteomes" id="UP000626092"/>
    </source>
</evidence>
<evidence type="ECO:0000313" key="2">
    <source>
        <dbReference type="EMBL" id="KAF7144903.1"/>
    </source>
</evidence>
<dbReference type="EMBL" id="WJXA01000004">
    <property type="protein sequence ID" value="KAF7144903.1"/>
    <property type="molecule type" value="Genomic_DNA"/>
</dbReference>
<keyword evidence="1" id="KW-0812">Transmembrane</keyword>
<gene>
    <name evidence="2" type="ORF">RHSIM_Rhsim04G0114300</name>
</gene>
<reference evidence="2" key="1">
    <citation type="submission" date="2019-11" db="EMBL/GenBank/DDBJ databases">
        <authorList>
            <person name="Liu Y."/>
            <person name="Hou J."/>
            <person name="Li T.-Q."/>
            <person name="Guan C.-H."/>
            <person name="Wu X."/>
            <person name="Wu H.-Z."/>
            <person name="Ling F."/>
            <person name="Zhang R."/>
            <person name="Shi X.-G."/>
            <person name="Ren J.-P."/>
            <person name="Chen E.-F."/>
            <person name="Sun J.-M."/>
        </authorList>
    </citation>
    <scope>NUCLEOTIDE SEQUENCE</scope>
    <source>
        <strain evidence="2">Adult_tree_wgs_1</strain>
        <tissue evidence="2">Leaves</tissue>
    </source>
</reference>
<dbReference type="AlphaFoldDB" id="A0A834H0Z5"/>
<evidence type="ECO:0000256" key="1">
    <source>
        <dbReference type="SAM" id="Phobius"/>
    </source>
</evidence>
<keyword evidence="1" id="KW-0472">Membrane</keyword>
<sequence>MKYDAAGNLDLLLAGEARLLVPDATELVPRPVSVLLAEVVPSQPHQVLVDRGDVVWSLNTAVESVAYVSVLCFFYVLCSKPLKTEKLQYPI</sequence>
<accession>A0A834H0Z5</accession>
<name>A0A834H0Z5_RHOSS</name>
<proteinExistence type="predicted"/>
<keyword evidence="3" id="KW-1185">Reference proteome</keyword>
<comment type="caution">
    <text evidence="2">The sequence shown here is derived from an EMBL/GenBank/DDBJ whole genome shotgun (WGS) entry which is preliminary data.</text>
</comment>
<protein>
    <submittedName>
        <fullName evidence="2">Uncharacterized protein</fullName>
    </submittedName>
</protein>